<protein>
    <submittedName>
        <fullName evidence="4">DDE Tnp4 domain-containing protein</fullName>
    </submittedName>
</protein>
<proteinExistence type="predicted"/>
<dbReference type="AlphaFoldDB" id="A0A182RJZ7"/>
<dbReference type="InterPro" id="IPR027806">
    <property type="entry name" value="HARBI1_dom"/>
</dbReference>
<name>A0A182RJZ7_ANOFN</name>
<keyword evidence="2" id="KW-0479">Metal-binding</keyword>
<evidence type="ECO:0000256" key="2">
    <source>
        <dbReference type="ARBA" id="ARBA00022723"/>
    </source>
</evidence>
<accession>A0A182RJZ7</accession>
<dbReference type="VEuPathDB" id="VectorBase:AFUN2_008864"/>
<dbReference type="Pfam" id="PF13359">
    <property type="entry name" value="DDE_Tnp_4"/>
    <property type="match status" value="1"/>
</dbReference>
<dbReference type="EnsemblMetazoa" id="AFUN006565-RA">
    <property type="protein sequence ID" value="AFUN006565-PA"/>
    <property type="gene ID" value="AFUN006565"/>
</dbReference>
<sequence length="142" mass="16360">MRLSRSDFNYLLEQIGPKITKMDTNMRKSLSPKNKLIVTLHYLATGDSYKTLEYTFRLPSSSEGWMKVFQGFEHKWNFPHTLGAMDGTHVATKAPPHSGTDYYNYKHFFSLALLGVVDADCNFMYADALKAEFLMEESFETH</sequence>
<dbReference type="GO" id="GO:0046872">
    <property type="term" value="F:metal ion binding"/>
    <property type="evidence" value="ECO:0007669"/>
    <property type="project" value="UniProtKB-KW"/>
</dbReference>
<dbReference type="VEuPathDB" id="VectorBase:AFUN006565"/>
<evidence type="ECO:0000313" key="4">
    <source>
        <dbReference type="EnsemblMetazoa" id="AFUN006565-PA"/>
    </source>
</evidence>
<feature type="domain" description="DDE Tnp4" evidence="3">
    <location>
        <begin position="85"/>
        <end position="127"/>
    </location>
</feature>
<organism evidence="4">
    <name type="scientific">Anopheles funestus</name>
    <name type="common">African malaria mosquito</name>
    <dbReference type="NCBI Taxonomy" id="62324"/>
    <lineage>
        <taxon>Eukaryota</taxon>
        <taxon>Metazoa</taxon>
        <taxon>Ecdysozoa</taxon>
        <taxon>Arthropoda</taxon>
        <taxon>Hexapoda</taxon>
        <taxon>Insecta</taxon>
        <taxon>Pterygota</taxon>
        <taxon>Neoptera</taxon>
        <taxon>Endopterygota</taxon>
        <taxon>Diptera</taxon>
        <taxon>Nematocera</taxon>
        <taxon>Culicoidea</taxon>
        <taxon>Culicidae</taxon>
        <taxon>Anophelinae</taxon>
        <taxon>Anopheles</taxon>
    </lineage>
</organism>
<evidence type="ECO:0000259" key="3">
    <source>
        <dbReference type="Pfam" id="PF13359"/>
    </source>
</evidence>
<comment type="cofactor">
    <cofactor evidence="1">
        <name>a divalent metal cation</name>
        <dbReference type="ChEBI" id="CHEBI:60240"/>
    </cofactor>
</comment>
<reference evidence="4" key="1">
    <citation type="submission" date="2020-05" db="UniProtKB">
        <authorList>
            <consortium name="EnsemblMetazoa"/>
        </authorList>
    </citation>
    <scope>IDENTIFICATION</scope>
    <source>
        <strain evidence="4">FUMOZ</strain>
    </source>
</reference>
<dbReference type="STRING" id="62324.A0A182RJZ7"/>
<evidence type="ECO:0000256" key="1">
    <source>
        <dbReference type="ARBA" id="ARBA00001968"/>
    </source>
</evidence>